<dbReference type="InterPro" id="IPR023772">
    <property type="entry name" value="DNA-bd_HTH_TetR-type_CS"/>
</dbReference>
<dbReference type="InterPro" id="IPR001647">
    <property type="entry name" value="HTH_TetR"/>
</dbReference>
<dbReference type="Gene3D" id="1.10.357.10">
    <property type="entry name" value="Tetracycline Repressor, domain 2"/>
    <property type="match status" value="1"/>
</dbReference>
<dbReference type="PANTHER" id="PTHR30055">
    <property type="entry name" value="HTH-TYPE TRANSCRIPTIONAL REGULATOR RUTR"/>
    <property type="match status" value="1"/>
</dbReference>
<dbReference type="Pfam" id="PF00440">
    <property type="entry name" value="TetR_N"/>
    <property type="match status" value="1"/>
</dbReference>
<feature type="domain" description="HTH tetR-type" evidence="6">
    <location>
        <begin position="39"/>
        <end position="99"/>
    </location>
</feature>
<evidence type="ECO:0000259" key="6">
    <source>
        <dbReference type="PROSITE" id="PS50977"/>
    </source>
</evidence>
<protein>
    <submittedName>
        <fullName evidence="7">TetR family transcriptional regulator</fullName>
    </submittedName>
</protein>
<reference evidence="7" key="1">
    <citation type="journal article" date="2014" name="Int. J. Syst. Evol. Microbiol.">
        <title>Complete genome sequence of Corynebacterium casei LMG S-19264T (=DSM 44701T), isolated from a smear-ripened cheese.</title>
        <authorList>
            <consortium name="US DOE Joint Genome Institute (JGI-PGF)"/>
            <person name="Walter F."/>
            <person name="Albersmeier A."/>
            <person name="Kalinowski J."/>
            <person name="Ruckert C."/>
        </authorList>
    </citation>
    <scope>NUCLEOTIDE SEQUENCE</scope>
    <source>
        <strain evidence="7">JCM 4956</strain>
    </source>
</reference>
<dbReference type="AlphaFoldDB" id="A0A918K430"/>
<evidence type="ECO:0000256" key="3">
    <source>
        <dbReference type="ARBA" id="ARBA00023163"/>
    </source>
</evidence>
<keyword evidence="8" id="KW-1185">Reference proteome</keyword>
<keyword evidence="1" id="KW-0805">Transcription regulation</keyword>
<dbReference type="SUPFAM" id="SSF46689">
    <property type="entry name" value="Homeodomain-like"/>
    <property type="match status" value="1"/>
</dbReference>
<evidence type="ECO:0000256" key="1">
    <source>
        <dbReference type="ARBA" id="ARBA00023015"/>
    </source>
</evidence>
<evidence type="ECO:0000256" key="2">
    <source>
        <dbReference type="ARBA" id="ARBA00023125"/>
    </source>
</evidence>
<organism evidence="7 8">
    <name type="scientific">Streptomyces fructofermentans</name>
    <dbReference type="NCBI Taxonomy" id="152141"/>
    <lineage>
        <taxon>Bacteria</taxon>
        <taxon>Bacillati</taxon>
        <taxon>Actinomycetota</taxon>
        <taxon>Actinomycetes</taxon>
        <taxon>Kitasatosporales</taxon>
        <taxon>Streptomycetaceae</taxon>
        <taxon>Streptomyces</taxon>
    </lineage>
</organism>
<accession>A0A918K430</accession>
<dbReference type="PRINTS" id="PR00455">
    <property type="entry name" value="HTHTETR"/>
</dbReference>
<dbReference type="PROSITE" id="PS01081">
    <property type="entry name" value="HTH_TETR_1"/>
    <property type="match status" value="1"/>
</dbReference>
<name>A0A918K430_9ACTN</name>
<dbReference type="Proteomes" id="UP000645555">
    <property type="component" value="Unassembled WGS sequence"/>
</dbReference>
<dbReference type="PANTHER" id="PTHR30055:SF234">
    <property type="entry name" value="HTH-TYPE TRANSCRIPTIONAL REGULATOR BETI"/>
    <property type="match status" value="1"/>
</dbReference>
<feature type="region of interest" description="Disordered" evidence="5">
    <location>
        <begin position="1"/>
        <end position="32"/>
    </location>
</feature>
<dbReference type="EMBL" id="BMWD01000003">
    <property type="protein sequence ID" value="GGX47579.1"/>
    <property type="molecule type" value="Genomic_DNA"/>
</dbReference>
<keyword evidence="2 4" id="KW-0238">DNA-binding</keyword>
<reference evidence="7" key="2">
    <citation type="submission" date="2020-09" db="EMBL/GenBank/DDBJ databases">
        <authorList>
            <person name="Sun Q."/>
            <person name="Ohkuma M."/>
        </authorList>
    </citation>
    <scope>NUCLEOTIDE SEQUENCE</scope>
    <source>
        <strain evidence="7">JCM 4956</strain>
    </source>
</reference>
<keyword evidence="3" id="KW-0804">Transcription</keyword>
<dbReference type="GO" id="GO:0000976">
    <property type="term" value="F:transcription cis-regulatory region binding"/>
    <property type="evidence" value="ECO:0007669"/>
    <property type="project" value="TreeGrafter"/>
</dbReference>
<dbReference type="InterPro" id="IPR009057">
    <property type="entry name" value="Homeodomain-like_sf"/>
</dbReference>
<comment type="caution">
    <text evidence="7">The sequence shown here is derived from an EMBL/GenBank/DDBJ whole genome shotgun (WGS) entry which is preliminary data.</text>
</comment>
<feature type="DNA-binding region" description="H-T-H motif" evidence="4">
    <location>
        <begin position="62"/>
        <end position="81"/>
    </location>
</feature>
<proteinExistence type="predicted"/>
<evidence type="ECO:0000256" key="5">
    <source>
        <dbReference type="SAM" id="MobiDB-lite"/>
    </source>
</evidence>
<dbReference type="InterPro" id="IPR050109">
    <property type="entry name" value="HTH-type_TetR-like_transc_reg"/>
</dbReference>
<dbReference type="PROSITE" id="PS50977">
    <property type="entry name" value="HTH_TETR_2"/>
    <property type="match status" value="1"/>
</dbReference>
<gene>
    <name evidence="7" type="ORF">GCM10010515_13310</name>
</gene>
<evidence type="ECO:0000313" key="8">
    <source>
        <dbReference type="Proteomes" id="UP000645555"/>
    </source>
</evidence>
<evidence type="ECO:0000313" key="7">
    <source>
        <dbReference type="EMBL" id="GGX47579.1"/>
    </source>
</evidence>
<sequence length="231" mass="24335">MAETGARGAEGAKSDGSVPGAGRAGGAPGGMGLRERKKLRMYQDVSDVAVALFLEKGFEKVSVAEVAAAAEISKPTLFRYFPTKEDLVLHRFADHETEAARVVGARAEGQSPIDALRLHFLAGVVSGDPVTGLNGNPHVLAFHRLLYGTPSLVARLHGYLERSEEALAAALGGDLEARLAAGQIVAVQRILALENWRRIAAGESVEAVREDALAAAESAFARLGKGLPRYA</sequence>
<dbReference type="Gene3D" id="1.10.10.60">
    <property type="entry name" value="Homeodomain-like"/>
    <property type="match status" value="1"/>
</dbReference>
<dbReference type="GO" id="GO:0003700">
    <property type="term" value="F:DNA-binding transcription factor activity"/>
    <property type="evidence" value="ECO:0007669"/>
    <property type="project" value="TreeGrafter"/>
</dbReference>
<feature type="compositionally biased region" description="Gly residues" evidence="5">
    <location>
        <begin position="22"/>
        <end position="32"/>
    </location>
</feature>
<evidence type="ECO:0000256" key="4">
    <source>
        <dbReference type="PROSITE-ProRule" id="PRU00335"/>
    </source>
</evidence>